<evidence type="ECO:0000256" key="5">
    <source>
        <dbReference type="ARBA" id="ARBA00023136"/>
    </source>
</evidence>
<dbReference type="GO" id="GO:0005789">
    <property type="term" value="C:endoplasmic reticulum membrane"/>
    <property type="evidence" value="ECO:0007669"/>
    <property type="project" value="UniProtKB-SubCell"/>
</dbReference>
<dbReference type="InterPro" id="IPR045064">
    <property type="entry name" value="Reticulon-like"/>
</dbReference>
<keyword evidence="2 6" id="KW-0812">Transmembrane</keyword>
<dbReference type="PROSITE" id="PS50845">
    <property type="entry name" value="RETICULON"/>
    <property type="match status" value="1"/>
</dbReference>
<name>A0A7J7M2U6_9MAGN</name>
<evidence type="ECO:0000256" key="4">
    <source>
        <dbReference type="ARBA" id="ARBA00022989"/>
    </source>
</evidence>
<keyword evidence="5 6" id="KW-0472">Membrane</keyword>
<dbReference type="GO" id="GO:0009617">
    <property type="term" value="P:response to bacterium"/>
    <property type="evidence" value="ECO:0007669"/>
    <property type="project" value="InterPro"/>
</dbReference>
<comment type="caution">
    <text evidence="8">The sequence shown here is derived from an EMBL/GenBank/DDBJ whole genome shotgun (WGS) entry which is preliminary data.</text>
</comment>
<evidence type="ECO:0000259" key="7">
    <source>
        <dbReference type="PROSITE" id="PS50845"/>
    </source>
</evidence>
<evidence type="ECO:0000256" key="6">
    <source>
        <dbReference type="RuleBase" id="RU363132"/>
    </source>
</evidence>
<accession>A0A7J7M2U6</accession>
<dbReference type="EMBL" id="JACGCM010001798">
    <property type="protein sequence ID" value="KAF6149191.1"/>
    <property type="molecule type" value="Genomic_DNA"/>
</dbReference>
<dbReference type="OrthoDB" id="567788at2759"/>
<dbReference type="Pfam" id="PF02453">
    <property type="entry name" value="Reticulon"/>
    <property type="match status" value="1"/>
</dbReference>
<dbReference type="PANTHER" id="PTHR10994">
    <property type="entry name" value="RETICULON"/>
    <property type="match status" value="1"/>
</dbReference>
<proteinExistence type="predicted"/>
<protein>
    <recommendedName>
        <fullName evidence="6">Reticulon-like protein</fullName>
    </recommendedName>
</protein>
<evidence type="ECO:0000256" key="2">
    <source>
        <dbReference type="ARBA" id="ARBA00022692"/>
    </source>
</evidence>
<evidence type="ECO:0000256" key="1">
    <source>
        <dbReference type="ARBA" id="ARBA00004477"/>
    </source>
</evidence>
<dbReference type="Proteomes" id="UP000541444">
    <property type="component" value="Unassembled WGS sequence"/>
</dbReference>
<dbReference type="InterPro" id="IPR003388">
    <property type="entry name" value="Reticulon"/>
</dbReference>
<evidence type="ECO:0000256" key="3">
    <source>
        <dbReference type="ARBA" id="ARBA00022824"/>
    </source>
</evidence>
<keyword evidence="4 6" id="KW-1133">Transmembrane helix</keyword>
<feature type="transmembrane region" description="Helical" evidence="6">
    <location>
        <begin position="126"/>
        <end position="145"/>
    </location>
</feature>
<feature type="transmembrane region" description="Helical" evidence="6">
    <location>
        <begin position="54"/>
        <end position="75"/>
    </location>
</feature>
<reference evidence="8 9" key="1">
    <citation type="journal article" date="2020" name="IScience">
        <title>Genome Sequencing of the Endangered Kingdonia uniflora (Circaeasteraceae, Ranunculales) Reveals Potential Mechanisms of Evolutionary Specialization.</title>
        <authorList>
            <person name="Sun Y."/>
            <person name="Deng T."/>
            <person name="Zhang A."/>
            <person name="Moore M.J."/>
            <person name="Landis J.B."/>
            <person name="Lin N."/>
            <person name="Zhang H."/>
            <person name="Zhang X."/>
            <person name="Huang J."/>
            <person name="Zhang X."/>
            <person name="Sun H."/>
            <person name="Wang H."/>
        </authorList>
    </citation>
    <scope>NUCLEOTIDE SEQUENCE [LARGE SCALE GENOMIC DNA]</scope>
    <source>
        <strain evidence="8">TB1705</strain>
        <tissue evidence="8">Leaf</tissue>
    </source>
</reference>
<keyword evidence="9" id="KW-1185">Reference proteome</keyword>
<dbReference type="AlphaFoldDB" id="A0A7J7M2U6"/>
<keyword evidence="3 6" id="KW-0256">Endoplasmic reticulum</keyword>
<dbReference type="PANTHER" id="PTHR10994:SF62">
    <property type="entry name" value="RETICULON-LIKE PROTEIN B8"/>
    <property type="match status" value="1"/>
</dbReference>
<sequence length="157" mass="18046">MDRLFGRQKPVHNLFGVENVTADVLLWRNNKISASVLTGSTTIWILFKCLNYHFLSLIFFSLIIGMVAQFLWPNASGLMNRSPSQVPRFVLHDELFVNIAITIGVEVNHFLVFHQNVAYGGNLKEFLAVFSINCIYNLITLFHFFEQQHALFLLNVE</sequence>
<comment type="subcellular location">
    <subcellularLocation>
        <location evidence="1 6">Endoplasmic reticulum membrane</location>
        <topology evidence="1 6">Multi-pass membrane protein</topology>
    </subcellularLocation>
</comment>
<organism evidence="8 9">
    <name type="scientific">Kingdonia uniflora</name>
    <dbReference type="NCBI Taxonomy" id="39325"/>
    <lineage>
        <taxon>Eukaryota</taxon>
        <taxon>Viridiplantae</taxon>
        <taxon>Streptophyta</taxon>
        <taxon>Embryophyta</taxon>
        <taxon>Tracheophyta</taxon>
        <taxon>Spermatophyta</taxon>
        <taxon>Magnoliopsida</taxon>
        <taxon>Ranunculales</taxon>
        <taxon>Circaeasteraceae</taxon>
        <taxon>Kingdonia</taxon>
    </lineage>
</organism>
<gene>
    <name evidence="8" type="ORF">GIB67_026047</name>
</gene>
<feature type="domain" description="Reticulon" evidence="7">
    <location>
        <begin position="21"/>
        <end position="130"/>
    </location>
</feature>
<evidence type="ECO:0000313" key="8">
    <source>
        <dbReference type="EMBL" id="KAF6149191.1"/>
    </source>
</evidence>
<feature type="non-terminal residue" evidence="8">
    <location>
        <position position="1"/>
    </location>
</feature>
<feature type="transmembrane region" description="Helical" evidence="6">
    <location>
        <begin position="95"/>
        <end position="114"/>
    </location>
</feature>
<evidence type="ECO:0000313" key="9">
    <source>
        <dbReference type="Proteomes" id="UP000541444"/>
    </source>
</evidence>